<name>J4DNI1_THEOR</name>
<dbReference type="RefSeq" id="XP_009689300.1">
    <property type="nucleotide sequence ID" value="XM_009691005.1"/>
</dbReference>
<dbReference type="VEuPathDB" id="PiroplasmaDB:TOT_010000464"/>
<dbReference type="KEGG" id="tot:TOT_010000464"/>
<protein>
    <submittedName>
        <fullName evidence="1">Uncharacterized protein</fullName>
    </submittedName>
</protein>
<dbReference type="EMBL" id="AP011946">
    <property type="protein sequence ID" value="BAM38999.1"/>
    <property type="molecule type" value="Genomic_DNA"/>
</dbReference>
<gene>
    <name evidence="1" type="ORF">TOT_010000464</name>
</gene>
<evidence type="ECO:0000313" key="2">
    <source>
        <dbReference type="Proteomes" id="UP000003786"/>
    </source>
</evidence>
<evidence type="ECO:0000313" key="1">
    <source>
        <dbReference type="EMBL" id="BAM38999.1"/>
    </source>
</evidence>
<sequence length="59" mass="7086">MENIYTFHSFFSFEPIIQNTNHFELDKGKNMDSLGVSLFQFYRPQTQILHPTILRNHIE</sequence>
<proteinExistence type="predicted"/>
<reference evidence="1 2" key="1">
    <citation type="journal article" date="2012" name="MBio">
        <title>Comparative genome analysis of three eukaryotic parasites with differing abilities to transform leukocytes reveals key mediators of Theileria-induced leukocyte transformation.</title>
        <authorList>
            <person name="Hayashida K."/>
            <person name="Hara Y."/>
            <person name="Abe T."/>
            <person name="Yamasaki C."/>
            <person name="Toyoda A."/>
            <person name="Kosuge T."/>
            <person name="Suzuki Y."/>
            <person name="Sato Y."/>
            <person name="Kawashima S."/>
            <person name="Katayama T."/>
            <person name="Wakaguri H."/>
            <person name="Inoue N."/>
            <person name="Homma K."/>
            <person name="Tada-Umezaki M."/>
            <person name="Yagi Y."/>
            <person name="Fujii Y."/>
            <person name="Habara T."/>
            <person name="Kanehisa M."/>
            <person name="Watanabe H."/>
            <person name="Ito K."/>
            <person name="Gojobori T."/>
            <person name="Sugawara H."/>
            <person name="Imanishi T."/>
            <person name="Weir W."/>
            <person name="Gardner M."/>
            <person name="Pain A."/>
            <person name="Shiels B."/>
            <person name="Hattori M."/>
            <person name="Nene V."/>
            <person name="Sugimoto C."/>
        </authorList>
    </citation>
    <scope>NUCLEOTIDE SEQUENCE [LARGE SCALE GENOMIC DNA]</scope>
    <source>
        <strain evidence="1 2">Shintoku</strain>
    </source>
</reference>
<accession>J4DNI1</accession>
<dbReference type="AlphaFoldDB" id="J4DNI1"/>
<dbReference type="GeneID" id="20713374"/>
<keyword evidence="2" id="KW-1185">Reference proteome</keyword>
<organism evidence="1 2">
    <name type="scientific">Theileria orientalis strain Shintoku</name>
    <dbReference type="NCBI Taxonomy" id="869250"/>
    <lineage>
        <taxon>Eukaryota</taxon>
        <taxon>Sar</taxon>
        <taxon>Alveolata</taxon>
        <taxon>Apicomplexa</taxon>
        <taxon>Aconoidasida</taxon>
        <taxon>Piroplasmida</taxon>
        <taxon>Theileriidae</taxon>
        <taxon>Theileria</taxon>
    </lineage>
</organism>
<dbReference type="Proteomes" id="UP000003786">
    <property type="component" value="Chromosome 1"/>
</dbReference>